<dbReference type="EMBL" id="SMRU01000040">
    <property type="protein sequence ID" value="TDF89392.1"/>
    <property type="molecule type" value="Genomic_DNA"/>
</dbReference>
<evidence type="ECO:0000256" key="1">
    <source>
        <dbReference type="SAM" id="MobiDB-lite"/>
    </source>
</evidence>
<feature type="region of interest" description="Disordered" evidence="1">
    <location>
        <begin position="54"/>
        <end position="198"/>
    </location>
</feature>
<dbReference type="Pfam" id="PF13518">
    <property type="entry name" value="HTH_28"/>
    <property type="match status" value="1"/>
</dbReference>
<dbReference type="OrthoDB" id="52928at2"/>
<feature type="compositionally biased region" description="Low complexity" evidence="1">
    <location>
        <begin position="139"/>
        <end position="151"/>
    </location>
</feature>
<feature type="compositionally biased region" description="Basic and acidic residues" evidence="1">
    <location>
        <begin position="64"/>
        <end position="79"/>
    </location>
</feature>
<proteinExistence type="predicted"/>
<keyword evidence="4" id="KW-1185">Reference proteome</keyword>
<accession>A0A4R5K6W1</accession>
<feature type="domain" description="Insertion element IS150 protein InsJ-like helix-turn-helix" evidence="2">
    <location>
        <begin position="13"/>
        <end position="61"/>
    </location>
</feature>
<name>A0A4R5K6W1_9MICC</name>
<feature type="compositionally biased region" description="Basic and acidic residues" evidence="1">
    <location>
        <begin position="174"/>
        <end position="198"/>
    </location>
</feature>
<dbReference type="InterPro" id="IPR055247">
    <property type="entry name" value="InsJ-like_HTH"/>
</dbReference>
<dbReference type="Proteomes" id="UP000295511">
    <property type="component" value="Unassembled WGS sequence"/>
</dbReference>
<reference evidence="3 4" key="1">
    <citation type="submission" date="2019-03" db="EMBL/GenBank/DDBJ databases">
        <title>Whole genome sequence of Arthrobacter sp JH1-1.</title>
        <authorList>
            <person name="Trinh H.N."/>
        </authorList>
    </citation>
    <scope>NUCLEOTIDE SEQUENCE [LARGE SCALE GENOMIC DNA]</scope>
    <source>
        <strain evidence="3 4">JH1-1</strain>
    </source>
</reference>
<evidence type="ECO:0000313" key="4">
    <source>
        <dbReference type="Proteomes" id="UP000295511"/>
    </source>
</evidence>
<dbReference type="SUPFAM" id="SSF46689">
    <property type="entry name" value="Homeodomain-like"/>
    <property type="match status" value="1"/>
</dbReference>
<gene>
    <name evidence="3" type="ORF">E1809_23010</name>
</gene>
<feature type="compositionally biased region" description="Basic and acidic residues" evidence="1">
    <location>
        <begin position="89"/>
        <end position="122"/>
    </location>
</feature>
<organism evidence="3 4">
    <name type="scientific">Arthrobacter terricola</name>
    <dbReference type="NCBI Taxonomy" id="2547396"/>
    <lineage>
        <taxon>Bacteria</taxon>
        <taxon>Bacillati</taxon>
        <taxon>Actinomycetota</taxon>
        <taxon>Actinomycetes</taxon>
        <taxon>Micrococcales</taxon>
        <taxon>Micrococcaceae</taxon>
        <taxon>Arthrobacter</taxon>
    </lineage>
</organism>
<protein>
    <recommendedName>
        <fullName evidence="2">Insertion element IS150 protein InsJ-like helix-turn-helix domain-containing protein</fullName>
    </recommendedName>
</protein>
<feature type="compositionally biased region" description="Basic residues" evidence="1">
    <location>
        <begin position="162"/>
        <end position="173"/>
    </location>
</feature>
<evidence type="ECO:0000259" key="2">
    <source>
        <dbReference type="Pfam" id="PF13518"/>
    </source>
</evidence>
<dbReference type="AlphaFoldDB" id="A0A4R5K6W1"/>
<comment type="caution">
    <text evidence="3">The sequence shown here is derived from an EMBL/GenBank/DDBJ whole genome shotgun (WGS) entry which is preliminary data.</text>
</comment>
<dbReference type="InterPro" id="IPR009057">
    <property type="entry name" value="Homeodomain-like_sf"/>
</dbReference>
<evidence type="ECO:0000313" key="3">
    <source>
        <dbReference type="EMBL" id="TDF89392.1"/>
    </source>
</evidence>
<sequence length="268" mass="30551">MTHKNAPLTPEGRKRLVERCRTRPIAHVAAEMGIPRATASKWVTRYRKFGELGLLDRFPHRLRAPRERNPSQPAHDHPAPDTARIEPPPVHRPERRDEPGGQDDRCQASRSHDPPGREEGRAHPRRRRLARARQDSPEAKAAARAKTRGGASRLRVPALRDRRAHAPGKHRAARERAGSHRRRILESRPRLVRQARDREDRADHHRQWLLLPLQSVRGCPGWCRASADEAVHAQAQQRVLRFQAQYGRGCIDNCPGRTVASPELELVT</sequence>